<feature type="transmembrane region" description="Helical" evidence="1">
    <location>
        <begin position="6"/>
        <end position="23"/>
    </location>
</feature>
<dbReference type="Proteomes" id="UP000823893">
    <property type="component" value="Unassembled WGS sequence"/>
</dbReference>
<protein>
    <submittedName>
        <fullName evidence="2">50S ribosomal protein L7/L12</fullName>
    </submittedName>
</protein>
<dbReference type="EMBL" id="DWWV01000003">
    <property type="protein sequence ID" value="HJC09204.1"/>
    <property type="molecule type" value="Genomic_DNA"/>
</dbReference>
<organism evidence="2 3">
    <name type="scientific">Candidatus Blautia merdigallinarum</name>
    <dbReference type="NCBI Taxonomy" id="2838495"/>
    <lineage>
        <taxon>Bacteria</taxon>
        <taxon>Bacillati</taxon>
        <taxon>Bacillota</taxon>
        <taxon>Clostridia</taxon>
        <taxon>Lachnospirales</taxon>
        <taxon>Lachnospiraceae</taxon>
        <taxon>Blautia</taxon>
    </lineage>
</organism>
<keyword evidence="1" id="KW-0812">Transmembrane</keyword>
<gene>
    <name evidence="2" type="ORF">H9935_00050</name>
</gene>
<evidence type="ECO:0000256" key="1">
    <source>
        <dbReference type="SAM" id="Phobius"/>
    </source>
</evidence>
<comment type="caution">
    <text evidence="2">The sequence shown here is derived from an EMBL/GenBank/DDBJ whole genome shotgun (WGS) entry which is preliminary data.</text>
</comment>
<evidence type="ECO:0000313" key="3">
    <source>
        <dbReference type="Proteomes" id="UP000823893"/>
    </source>
</evidence>
<dbReference type="InterPro" id="IPR014719">
    <property type="entry name" value="Ribosomal_bL12_C/ClpS-like"/>
</dbReference>
<evidence type="ECO:0000313" key="2">
    <source>
        <dbReference type="EMBL" id="HJC09204.1"/>
    </source>
</evidence>
<sequence length="93" mass="10593">MEYGLLIVIIIICTVEYIEIARLKSQVKNQQHQIDMICSATANEQISANYISDELKQNVTELKRAGKDTEAVKLLRNATSMSLLEAKEYFDKL</sequence>
<keyword evidence="1" id="KW-0472">Membrane</keyword>
<proteinExistence type="predicted"/>
<name>A0A9D2N3Q6_9FIRM</name>
<keyword evidence="2" id="KW-0687">Ribonucleoprotein</keyword>
<reference evidence="2" key="2">
    <citation type="submission" date="2021-04" db="EMBL/GenBank/DDBJ databases">
        <authorList>
            <person name="Gilroy R."/>
        </authorList>
    </citation>
    <scope>NUCLEOTIDE SEQUENCE</scope>
    <source>
        <strain evidence="2">ChiSxjej6B18-287</strain>
    </source>
</reference>
<accession>A0A9D2N3Q6</accession>
<reference evidence="2" key="1">
    <citation type="journal article" date="2021" name="PeerJ">
        <title>Extensive microbial diversity within the chicken gut microbiome revealed by metagenomics and culture.</title>
        <authorList>
            <person name="Gilroy R."/>
            <person name="Ravi A."/>
            <person name="Getino M."/>
            <person name="Pursley I."/>
            <person name="Horton D.L."/>
            <person name="Alikhan N.F."/>
            <person name="Baker D."/>
            <person name="Gharbi K."/>
            <person name="Hall N."/>
            <person name="Watson M."/>
            <person name="Adriaenssens E.M."/>
            <person name="Foster-Nyarko E."/>
            <person name="Jarju S."/>
            <person name="Secka A."/>
            <person name="Antonio M."/>
            <person name="Oren A."/>
            <person name="Chaudhuri R.R."/>
            <person name="La Ragione R."/>
            <person name="Hildebrand F."/>
            <person name="Pallen M.J."/>
        </authorList>
    </citation>
    <scope>NUCLEOTIDE SEQUENCE</scope>
    <source>
        <strain evidence="2">ChiSxjej6B18-287</strain>
    </source>
</reference>
<dbReference type="AlphaFoldDB" id="A0A9D2N3Q6"/>
<keyword evidence="2" id="KW-0689">Ribosomal protein</keyword>
<dbReference type="Gene3D" id="3.30.1390.10">
    <property type="match status" value="1"/>
</dbReference>
<dbReference type="GO" id="GO:0005840">
    <property type="term" value="C:ribosome"/>
    <property type="evidence" value="ECO:0007669"/>
    <property type="project" value="UniProtKB-KW"/>
</dbReference>
<keyword evidence="1" id="KW-1133">Transmembrane helix</keyword>